<dbReference type="EMBL" id="JADQDK010000001">
    <property type="protein sequence ID" value="MBW0137004.1"/>
    <property type="molecule type" value="Genomic_DNA"/>
</dbReference>
<evidence type="ECO:0000313" key="2">
    <source>
        <dbReference type="Proteomes" id="UP000694287"/>
    </source>
</evidence>
<evidence type="ECO:0000313" key="1">
    <source>
        <dbReference type="EMBL" id="MBW0137004.1"/>
    </source>
</evidence>
<protein>
    <submittedName>
        <fullName evidence="1">Protein phosphatase 2C domain-containing protein</fullName>
    </submittedName>
</protein>
<keyword evidence="2" id="KW-1185">Reference proteome</keyword>
<accession>A0ABS6UXP9</accession>
<sequence>MKVHTATLAGGQSNADRVFVTDHSVIVLDGATAFEPVDVDPGTYAGTLGKAIAERVDQAPDIATAVTEAIRATSAALHLNNTASPSSTVTVLRARDDHADLYALGDSSIYYGTARQSAQLTDTRLAALPLTERGRYKAALTAGAGYNDEHRETLAALQRAQRLYRNVRGGYWIAETNPDAARQGFTVTLPAGQIEWAVLATDGAADLICHHERPRWPEIARYDDAALSELLDRLHQWEDDADPHGQLLPRSKRHDDKTVAAVPAVF</sequence>
<dbReference type="RefSeq" id="WP_218600919.1">
    <property type="nucleotide sequence ID" value="NZ_JADQDJ010000006.1"/>
</dbReference>
<organism evidence="1 2">
    <name type="scientific">Pseudonocardia abyssalis</name>
    <dbReference type="NCBI Taxonomy" id="2792008"/>
    <lineage>
        <taxon>Bacteria</taxon>
        <taxon>Bacillati</taxon>
        <taxon>Actinomycetota</taxon>
        <taxon>Actinomycetes</taxon>
        <taxon>Pseudonocardiales</taxon>
        <taxon>Pseudonocardiaceae</taxon>
        <taxon>Pseudonocardia</taxon>
    </lineage>
</organism>
<dbReference type="Proteomes" id="UP000694287">
    <property type="component" value="Unassembled WGS sequence"/>
</dbReference>
<gene>
    <name evidence="1" type="ORF">I4I81_22455</name>
</gene>
<proteinExistence type="predicted"/>
<comment type="caution">
    <text evidence="1">The sequence shown here is derived from an EMBL/GenBank/DDBJ whole genome shotgun (WGS) entry which is preliminary data.</text>
</comment>
<reference evidence="1 2" key="1">
    <citation type="submission" date="2020-11" db="EMBL/GenBank/DDBJ databases">
        <title>Pseudonocardia abyssalis sp. nov. and Pseudonocardia oceani sp. nov., description and phylogenomic analysis of two novel actinomycetes isolated from the deep Southern Ocean.</title>
        <authorList>
            <person name="Parra J."/>
        </authorList>
    </citation>
    <scope>NUCLEOTIDE SEQUENCE [LARGE SCALE GENOMIC DNA]</scope>
    <source>
        <strain evidence="1 2">KRD-168</strain>
    </source>
</reference>
<name>A0ABS6UXP9_9PSEU</name>